<dbReference type="Proteomes" id="UP000799423">
    <property type="component" value="Unassembled WGS sequence"/>
</dbReference>
<evidence type="ECO:0000313" key="2">
    <source>
        <dbReference type="EMBL" id="KAF2847032.1"/>
    </source>
</evidence>
<evidence type="ECO:0000313" key="3">
    <source>
        <dbReference type="Proteomes" id="UP000799423"/>
    </source>
</evidence>
<evidence type="ECO:0000256" key="1">
    <source>
        <dbReference type="SAM" id="MobiDB-lite"/>
    </source>
</evidence>
<feature type="compositionally biased region" description="Basic and acidic residues" evidence="1">
    <location>
        <begin position="55"/>
        <end position="68"/>
    </location>
</feature>
<organism evidence="2 3">
    <name type="scientific">Plenodomus tracheiphilus IPT5</name>
    <dbReference type="NCBI Taxonomy" id="1408161"/>
    <lineage>
        <taxon>Eukaryota</taxon>
        <taxon>Fungi</taxon>
        <taxon>Dikarya</taxon>
        <taxon>Ascomycota</taxon>
        <taxon>Pezizomycotina</taxon>
        <taxon>Dothideomycetes</taxon>
        <taxon>Pleosporomycetidae</taxon>
        <taxon>Pleosporales</taxon>
        <taxon>Pleosporineae</taxon>
        <taxon>Leptosphaeriaceae</taxon>
        <taxon>Plenodomus</taxon>
    </lineage>
</organism>
<sequence length="153" mass="17075">MLKHHSEQKEEEIALSLSLSLSVIPSSSIGETAGSKATCLRTNPLSSCHPPHSRQPHEVDKGNKLEKPKASCAALPTSLCSILPLSREEQEDKISRSERKNLLLHFFSFPLSHTPHPPKHPSKKKIYQEKGDRTLQVVGNREKRSVEVTVKKT</sequence>
<dbReference type="AlphaFoldDB" id="A0A6A7AVD1"/>
<name>A0A6A7AVD1_9PLEO</name>
<gene>
    <name evidence="2" type="ORF">T440DRAFT_216081</name>
</gene>
<proteinExistence type="predicted"/>
<accession>A0A6A7AVD1</accession>
<dbReference type="EMBL" id="MU006329">
    <property type="protein sequence ID" value="KAF2847032.1"/>
    <property type="molecule type" value="Genomic_DNA"/>
</dbReference>
<reference evidence="2" key="1">
    <citation type="submission" date="2020-01" db="EMBL/GenBank/DDBJ databases">
        <authorList>
            <consortium name="DOE Joint Genome Institute"/>
            <person name="Haridas S."/>
            <person name="Albert R."/>
            <person name="Binder M."/>
            <person name="Bloem J."/>
            <person name="Labutti K."/>
            <person name="Salamov A."/>
            <person name="Andreopoulos B."/>
            <person name="Baker S.E."/>
            <person name="Barry K."/>
            <person name="Bills G."/>
            <person name="Bluhm B.H."/>
            <person name="Cannon C."/>
            <person name="Castanera R."/>
            <person name="Culley D.E."/>
            <person name="Daum C."/>
            <person name="Ezra D."/>
            <person name="Gonzalez J.B."/>
            <person name="Henrissat B."/>
            <person name="Kuo A."/>
            <person name="Liang C."/>
            <person name="Lipzen A."/>
            <person name="Lutzoni F."/>
            <person name="Magnuson J."/>
            <person name="Mondo S."/>
            <person name="Nolan M."/>
            <person name="Ohm R."/>
            <person name="Pangilinan J."/>
            <person name="Park H.-J."/>
            <person name="Ramirez L."/>
            <person name="Alfaro M."/>
            <person name="Sun H."/>
            <person name="Tritt A."/>
            <person name="Yoshinaga Y."/>
            <person name="Zwiers L.-H."/>
            <person name="Turgeon B.G."/>
            <person name="Goodwin S.B."/>
            <person name="Spatafora J.W."/>
            <person name="Crous P.W."/>
            <person name="Grigoriev I.V."/>
        </authorList>
    </citation>
    <scope>NUCLEOTIDE SEQUENCE</scope>
    <source>
        <strain evidence="2">IPT5</strain>
    </source>
</reference>
<feature type="region of interest" description="Disordered" evidence="1">
    <location>
        <begin position="44"/>
        <end position="68"/>
    </location>
</feature>
<keyword evidence="3" id="KW-1185">Reference proteome</keyword>
<protein>
    <submittedName>
        <fullName evidence="2">Uncharacterized protein</fullName>
    </submittedName>
</protein>